<gene>
    <name evidence="1" type="ORF">K7J14_01235</name>
</gene>
<evidence type="ECO:0000313" key="1">
    <source>
        <dbReference type="EMBL" id="MCD1653320.1"/>
    </source>
</evidence>
<evidence type="ECO:0008006" key="3">
    <source>
        <dbReference type="Google" id="ProtNLM"/>
    </source>
</evidence>
<dbReference type="RefSeq" id="WP_230752239.1">
    <property type="nucleotide sequence ID" value="NZ_JAINWA010000001.1"/>
</dbReference>
<protein>
    <recommendedName>
        <fullName evidence="3">V-type proton ATPase subunit E</fullName>
    </recommendedName>
</protein>
<evidence type="ECO:0000313" key="2">
    <source>
        <dbReference type="Proteomes" id="UP001198163"/>
    </source>
</evidence>
<organism evidence="1 2">
    <name type="scientific">Teretinema zuelzerae</name>
    <dbReference type="NCBI Taxonomy" id="156"/>
    <lineage>
        <taxon>Bacteria</taxon>
        <taxon>Pseudomonadati</taxon>
        <taxon>Spirochaetota</taxon>
        <taxon>Spirochaetia</taxon>
        <taxon>Spirochaetales</taxon>
        <taxon>Treponemataceae</taxon>
        <taxon>Teretinema</taxon>
    </lineage>
</organism>
<comment type="caution">
    <text evidence="1">The sequence shown here is derived from an EMBL/GenBank/DDBJ whole genome shotgun (WGS) entry which is preliminary data.</text>
</comment>
<dbReference type="EMBL" id="JAINWA010000001">
    <property type="protein sequence ID" value="MCD1653320.1"/>
    <property type="molecule type" value="Genomic_DNA"/>
</dbReference>
<proteinExistence type="predicted"/>
<name>A0AAE3JIM2_9SPIR</name>
<accession>A0AAE3JIM2</accession>
<reference evidence="1" key="1">
    <citation type="submission" date="2021-08" db="EMBL/GenBank/DDBJ databases">
        <title>Comparative analyses of Brucepasteria parasyntrophica and Teretinema zuelzerae.</title>
        <authorList>
            <person name="Song Y."/>
            <person name="Brune A."/>
        </authorList>
    </citation>
    <scope>NUCLEOTIDE SEQUENCE</scope>
    <source>
        <strain evidence="1">DSM 1903</strain>
    </source>
</reference>
<dbReference type="AlphaFoldDB" id="A0AAE3JIM2"/>
<sequence>MEELRSTEILDREIQEDARRKAEKILKTSEAECDQILSDTRKRIETVGLEKKAEYARLLDSYIRDAESAVPLEKQRRRVSFVDSSVGESLERWLDELGSEKRFSLYGRMLSGFQTVLRGETVRAYYKGSRETDVRSLISRALPESSCPDCVPASGNAKSSFEFSEGILVETENKSILCRATREELLADLLTNKRQELAEALLGGRIPS</sequence>
<dbReference type="Proteomes" id="UP001198163">
    <property type="component" value="Unassembled WGS sequence"/>
</dbReference>
<keyword evidence="2" id="KW-1185">Reference proteome</keyword>